<comment type="caution">
    <text evidence="2">The sequence shown here is derived from an EMBL/GenBank/DDBJ whole genome shotgun (WGS) entry which is preliminary data.</text>
</comment>
<dbReference type="Proteomes" id="UP000297280">
    <property type="component" value="Unassembled WGS sequence"/>
</dbReference>
<evidence type="ECO:0000313" key="3">
    <source>
        <dbReference type="Proteomes" id="UP000297280"/>
    </source>
</evidence>
<feature type="region of interest" description="Disordered" evidence="1">
    <location>
        <begin position="1"/>
        <end position="56"/>
    </location>
</feature>
<reference evidence="2 3" key="1">
    <citation type="submission" date="2017-12" db="EMBL/GenBank/DDBJ databases">
        <title>Comparative genomics of Botrytis spp.</title>
        <authorList>
            <person name="Valero-Jimenez C.A."/>
            <person name="Tapia P."/>
            <person name="Veloso J."/>
            <person name="Silva-Moreno E."/>
            <person name="Staats M."/>
            <person name="Valdes J.H."/>
            <person name="Van Kan J.A.L."/>
        </authorList>
    </citation>
    <scope>NUCLEOTIDE SEQUENCE [LARGE SCALE GENOMIC DNA]</scope>
    <source>
        <strain evidence="2 3">MUCL3349</strain>
    </source>
</reference>
<evidence type="ECO:0000313" key="2">
    <source>
        <dbReference type="EMBL" id="TGO85499.1"/>
    </source>
</evidence>
<keyword evidence="3" id="KW-1185">Reference proteome</keyword>
<accession>A0A4Z1KSB1</accession>
<organism evidence="2 3">
    <name type="scientific">Botrytis porri</name>
    <dbReference type="NCBI Taxonomy" id="87229"/>
    <lineage>
        <taxon>Eukaryota</taxon>
        <taxon>Fungi</taxon>
        <taxon>Dikarya</taxon>
        <taxon>Ascomycota</taxon>
        <taxon>Pezizomycotina</taxon>
        <taxon>Leotiomycetes</taxon>
        <taxon>Helotiales</taxon>
        <taxon>Sclerotiniaceae</taxon>
        <taxon>Botrytis</taxon>
    </lineage>
</organism>
<dbReference type="AlphaFoldDB" id="A0A4Z1KSB1"/>
<evidence type="ECO:0000256" key="1">
    <source>
        <dbReference type="SAM" id="MobiDB-lite"/>
    </source>
</evidence>
<proteinExistence type="predicted"/>
<name>A0A4Z1KSB1_9HELO</name>
<sequence length="99" mass="11045">MCKFGQNEALNPNTNKLQTDGGDDFGNGKEGIPVDLSHQHNFLRPRRKSRETNTNDMPAAISILLGNYQAPTDGKEKRKGREPGQVGWKIGWFLDDFTG</sequence>
<feature type="compositionally biased region" description="Polar residues" evidence="1">
    <location>
        <begin position="8"/>
        <end position="18"/>
    </location>
</feature>
<protein>
    <submittedName>
        <fullName evidence="2">Uncharacterized protein</fullName>
    </submittedName>
</protein>
<dbReference type="EMBL" id="PQXO01000390">
    <property type="protein sequence ID" value="TGO85499.1"/>
    <property type="molecule type" value="Genomic_DNA"/>
</dbReference>
<gene>
    <name evidence="2" type="ORF">BPOR_0391g00110</name>
</gene>